<dbReference type="Gene3D" id="3.20.80.10">
    <property type="entry name" value="Regulatory factor, effector binding domain"/>
    <property type="match status" value="1"/>
</dbReference>
<organism evidence="3 4">
    <name type="scientific">Chitinophaga terrae</name>
    <name type="common">ex Kim and Jung 2007</name>
    <dbReference type="NCBI Taxonomy" id="408074"/>
    <lineage>
        <taxon>Bacteria</taxon>
        <taxon>Pseudomonadati</taxon>
        <taxon>Bacteroidota</taxon>
        <taxon>Chitinophagia</taxon>
        <taxon>Chitinophagales</taxon>
        <taxon>Chitinophagaceae</taxon>
        <taxon>Chitinophaga</taxon>
    </lineage>
</organism>
<feature type="transmembrane region" description="Helical" evidence="1">
    <location>
        <begin position="7"/>
        <end position="25"/>
    </location>
</feature>
<dbReference type="Gene3D" id="3.30.530.20">
    <property type="match status" value="1"/>
</dbReference>
<dbReference type="Proteomes" id="UP000199656">
    <property type="component" value="Unassembled WGS sequence"/>
</dbReference>
<dbReference type="STRING" id="408074.SAMN05660909_03646"/>
<dbReference type="SMART" id="SM00871">
    <property type="entry name" value="AraC_E_bind"/>
    <property type="match status" value="1"/>
</dbReference>
<gene>
    <name evidence="3" type="ORF">SAMN05660909_03646</name>
</gene>
<dbReference type="InterPro" id="IPR010499">
    <property type="entry name" value="AraC_E-bd"/>
</dbReference>
<dbReference type="InterPro" id="IPR019587">
    <property type="entry name" value="Polyketide_cyclase/dehydratase"/>
</dbReference>
<evidence type="ECO:0000313" key="4">
    <source>
        <dbReference type="Proteomes" id="UP000199656"/>
    </source>
</evidence>
<accession>A0A1H4ECC0</accession>
<sequence length="338" mass="37704">MKVLKTLAWIIGIVLFIVIVLILAAPTNLHVERTTEIDAPATIVWNDIVKFEKFNKWNTWKQMDPSAEFTINGDDGTVGAVDNWHGKKIGDGKLQHLELIPYQSIVQKLTFIKPVAAESDVSFRLSEAAGKTKVVWAFTTHYDRPYNILILFMKGALEKDFDQGLNNLKSMAEAEAKGPGTPDGVDVSVKEMDYPATTYAAIRKTVPLSRITDYYRKSMETLSQRAQAAKLQPGVPCSLFFSWDTAGRKTDMASAIPVPEGSKAAGGFEIITLPSARAAYADYYGPYTKIANAHVAVRNFIKDKNRKIVPPAIEMYVTDPQKEKDSSKWLTKVIYFMN</sequence>
<dbReference type="InterPro" id="IPR029442">
    <property type="entry name" value="GyrI-like"/>
</dbReference>
<dbReference type="SUPFAM" id="SSF55961">
    <property type="entry name" value="Bet v1-like"/>
    <property type="match status" value="1"/>
</dbReference>
<protein>
    <submittedName>
        <fullName evidence="3">Effector-binding domain-containing protein</fullName>
    </submittedName>
</protein>
<keyword evidence="1" id="KW-0472">Membrane</keyword>
<dbReference type="InterPro" id="IPR023393">
    <property type="entry name" value="START-like_dom_sf"/>
</dbReference>
<dbReference type="Pfam" id="PF06445">
    <property type="entry name" value="GyrI-like"/>
    <property type="match status" value="1"/>
</dbReference>
<dbReference type="InterPro" id="IPR011256">
    <property type="entry name" value="Reg_factor_effector_dom_sf"/>
</dbReference>
<name>A0A1H4ECC0_9BACT</name>
<evidence type="ECO:0000259" key="2">
    <source>
        <dbReference type="SMART" id="SM00871"/>
    </source>
</evidence>
<evidence type="ECO:0000256" key="1">
    <source>
        <dbReference type="SAM" id="Phobius"/>
    </source>
</evidence>
<evidence type="ECO:0000313" key="3">
    <source>
        <dbReference type="EMBL" id="SEA82691.1"/>
    </source>
</evidence>
<dbReference type="RefSeq" id="WP_089763359.1">
    <property type="nucleotide sequence ID" value="NZ_BKAT01000030.1"/>
</dbReference>
<dbReference type="CDD" id="cd07818">
    <property type="entry name" value="SRPBCC_1"/>
    <property type="match status" value="1"/>
</dbReference>
<dbReference type="OrthoDB" id="9807923at2"/>
<dbReference type="Pfam" id="PF10604">
    <property type="entry name" value="Polyketide_cyc2"/>
    <property type="match status" value="1"/>
</dbReference>
<dbReference type="SUPFAM" id="SSF55136">
    <property type="entry name" value="Probable bacterial effector-binding domain"/>
    <property type="match status" value="1"/>
</dbReference>
<keyword evidence="4" id="KW-1185">Reference proteome</keyword>
<keyword evidence="1" id="KW-1133">Transmembrane helix</keyword>
<keyword evidence="1" id="KW-0812">Transmembrane</keyword>
<feature type="domain" description="AraC effector-binding" evidence="2">
    <location>
        <begin position="185"/>
        <end position="338"/>
    </location>
</feature>
<dbReference type="EMBL" id="FNRL01000017">
    <property type="protein sequence ID" value="SEA82691.1"/>
    <property type="molecule type" value="Genomic_DNA"/>
</dbReference>
<dbReference type="AlphaFoldDB" id="A0A1H4ECC0"/>
<reference evidence="4" key="1">
    <citation type="submission" date="2016-10" db="EMBL/GenBank/DDBJ databases">
        <authorList>
            <person name="Varghese N."/>
            <person name="Submissions S."/>
        </authorList>
    </citation>
    <scope>NUCLEOTIDE SEQUENCE [LARGE SCALE GENOMIC DNA]</scope>
    <source>
        <strain evidence="4">DSM 23920</strain>
    </source>
</reference>
<proteinExistence type="predicted"/>